<accession>A0ABP8B5Z5</accession>
<gene>
    <name evidence="1" type="ORF">GCM10022289_07210</name>
</gene>
<protein>
    <recommendedName>
        <fullName evidence="3">Carboxypeptidase-like protein</fullName>
    </recommendedName>
</protein>
<sequence length="251" mass="28727">MPSKFKIQISNPCHEDWGRMQAHTNGKFCGSCQKPVVDFTRFSDQELQDWFIKNEGKSCGRFKPEQLDRLIIAKENYTLSKFKPSLIAASLLAFLSFPKLSKGETIKPSMVQTARTITNFDEKFWDEKLSDSLRVIKGKITEKDKTAMPGVSVRILGENYGVTTNTAGEFSLSYTIQNEDKFKELNISFLGYENKAVKFKPDDAYLQIVLNESCTTLTGDVVVTRASSWKRILYKVKNQLRDINPFYTKRN</sequence>
<name>A0ABP8B5Z5_9SPHI</name>
<dbReference type="Pfam" id="PF13715">
    <property type="entry name" value="CarbopepD_reg_2"/>
    <property type="match status" value="1"/>
</dbReference>
<dbReference type="Proteomes" id="UP001501772">
    <property type="component" value="Unassembled WGS sequence"/>
</dbReference>
<dbReference type="SUPFAM" id="SSF49464">
    <property type="entry name" value="Carboxypeptidase regulatory domain-like"/>
    <property type="match status" value="1"/>
</dbReference>
<proteinExistence type="predicted"/>
<dbReference type="Gene3D" id="2.60.40.1120">
    <property type="entry name" value="Carboxypeptidase-like, regulatory domain"/>
    <property type="match status" value="1"/>
</dbReference>
<keyword evidence="2" id="KW-1185">Reference proteome</keyword>
<dbReference type="InterPro" id="IPR008969">
    <property type="entry name" value="CarboxyPept-like_regulatory"/>
</dbReference>
<organism evidence="1 2">
    <name type="scientific">Pedobacter jeongneungensis</name>
    <dbReference type="NCBI Taxonomy" id="947309"/>
    <lineage>
        <taxon>Bacteria</taxon>
        <taxon>Pseudomonadati</taxon>
        <taxon>Bacteroidota</taxon>
        <taxon>Sphingobacteriia</taxon>
        <taxon>Sphingobacteriales</taxon>
        <taxon>Sphingobacteriaceae</taxon>
        <taxon>Pedobacter</taxon>
    </lineage>
</organism>
<evidence type="ECO:0008006" key="3">
    <source>
        <dbReference type="Google" id="ProtNLM"/>
    </source>
</evidence>
<evidence type="ECO:0000313" key="1">
    <source>
        <dbReference type="EMBL" id="GAA4198481.1"/>
    </source>
</evidence>
<comment type="caution">
    <text evidence="1">The sequence shown here is derived from an EMBL/GenBank/DDBJ whole genome shotgun (WGS) entry which is preliminary data.</text>
</comment>
<reference evidence="2" key="1">
    <citation type="journal article" date="2019" name="Int. J. Syst. Evol. Microbiol.">
        <title>The Global Catalogue of Microorganisms (GCM) 10K type strain sequencing project: providing services to taxonomists for standard genome sequencing and annotation.</title>
        <authorList>
            <consortium name="The Broad Institute Genomics Platform"/>
            <consortium name="The Broad Institute Genome Sequencing Center for Infectious Disease"/>
            <person name="Wu L."/>
            <person name="Ma J."/>
        </authorList>
    </citation>
    <scope>NUCLEOTIDE SEQUENCE [LARGE SCALE GENOMIC DNA]</scope>
    <source>
        <strain evidence="2">JCM 17626</strain>
    </source>
</reference>
<dbReference type="EMBL" id="BAABBY010000002">
    <property type="protein sequence ID" value="GAA4198481.1"/>
    <property type="molecule type" value="Genomic_DNA"/>
</dbReference>
<dbReference type="RefSeq" id="WP_344849554.1">
    <property type="nucleotide sequence ID" value="NZ_BAABBY010000002.1"/>
</dbReference>
<evidence type="ECO:0000313" key="2">
    <source>
        <dbReference type="Proteomes" id="UP001501772"/>
    </source>
</evidence>